<evidence type="ECO:0000256" key="7">
    <source>
        <dbReference type="ARBA" id="ARBA00022490"/>
    </source>
</evidence>
<dbReference type="EMBL" id="AFYH01085331">
    <property type="status" value="NOT_ANNOTATED_CDS"/>
    <property type="molecule type" value="Genomic_DNA"/>
</dbReference>
<comment type="function">
    <text evidence="12">Cytidylyltransferase required for protein O-linked mannosylation. Catalyzes the formation of CDP-ribitol nucleotide sugar from D-ribitol 5-phosphate. CDP-ribitol is a substrate of FKTN during the biosynthesis of the phosphorylated O-mannosyl trisaccharide (N-acetylgalactosamine-beta-3-N-acetylglucosamine-beta-4-(phosphate-6-)mannose), a carbohydrate structure present in alpha-dystroglycan (DAG1), which is required for binding laminin G-like domain-containing extracellular proteins with high affinity. Shows activity toward other pentose phosphate sugars and mediates formation of CDP-ribulose or CDP-ribose using CTP and ribulose-5-phosphate or ribose-5-phosphate, respectively. Not involved in dolichol production.</text>
</comment>
<dbReference type="FunCoup" id="H3ATN4">
    <property type="interactions" value="333"/>
</dbReference>
<dbReference type="GO" id="GO:0005829">
    <property type="term" value="C:cytosol"/>
    <property type="evidence" value="ECO:0007669"/>
    <property type="project" value="UniProtKB-SubCell"/>
</dbReference>
<comment type="subcellular location">
    <subcellularLocation>
        <location evidence="1">Cytoplasm</location>
        <location evidence="1">Cytosol</location>
    </subcellularLocation>
</comment>
<dbReference type="InParanoid" id="H3ATN4"/>
<dbReference type="Bgee" id="ENSLACG00000011458">
    <property type="expression patterns" value="Expressed in muscle tissue and 3 other cell types or tissues"/>
</dbReference>
<dbReference type="EMBL" id="AFYH01085326">
    <property type="status" value="NOT_ANNOTATED_CDS"/>
    <property type="molecule type" value="Genomic_DNA"/>
</dbReference>
<dbReference type="Proteomes" id="UP000008672">
    <property type="component" value="Unassembled WGS sequence"/>
</dbReference>
<dbReference type="Pfam" id="PF01128">
    <property type="entry name" value="IspD"/>
    <property type="match status" value="1"/>
</dbReference>
<comment type="subunit">
    <text evidence="4">Homodimer.</text>
</comment>
<evidence type="ECO:0000256" key="15">
    <source>
        <dbReference type="ARBA" id="ARBA00049484"/>
    </source>
</evidence>
<proteinExistence type="inferred from homology"/>
<dbReference type="GO" id="GO:0047349">
    <property type="term" value="F:D-ribitol-5-phosphate cytidylyltransferase activity"/>
    <property type="evidence" value="ECO:0007669"/>
    <property type="project" value="UniProtKB-EC"/>
</dbReference>
<keyword evidence="17" id="KW-1185">Reference proteome</keyword>
<evidence type="ECO:0000256" key="6">
    <source>
        <dbReference type="ARBA" id="ARBA00015848"/>
    </source>
</evidence>
<dbReference type="Ensembl" id="ENSLACT00000013100.1">
    <property type="protein sequence ID" value="ENSLACP00000013005.1"/>
    <property type="gene ID" value="ENSLACG00000011458.1"/>
</dbReference>
<dbReference type="EMBL" id="AFYH01085330">
    <property type="status" value="NOT_ANNOTATED_CDS"/>
    <property type="molecule type" value="Genomic_DNA"/>
</dbReference>
<dbReference type="STRING" id="7897.ENSLACP00000013005"/>
<dbReference type="EMBL" id="AFYH01085332">
    <property type="status" value="NOT_ANNOTATED_CDS"/>
    <property type="molecule type" value="Genomic_DNA"/>
</dbReference>
<evidence type="ECO:0000256" key="9">
    <source>
        <dbReference type="ARBA" id="ARBA00022695"/>
    </source>
</evidence>
<dbReference type="Gene3D" id="3.90.550.10">
    <property type="entry name" value="Spore Coat Polysaccharide Biosynthesis Protein SpsA, Chain A"/>
    <property type="match status" value="1"/>
</dbReference>
<protein>
    <recommendedName>
        <fullName evidence="6">D-ribitol-5-phosphate cytidylyltransferase</fullName>
        <ecNumber evidence="5">2.7.7.40</ecNumber>
    </recommendedName>
    <alternativeName>
        <fullName evidence="10">2-C-methyl-D-erythritol 4-phosphate cytidylyltransferase-like protein</fullName>
    </alternativeName>
    <alternativeName>
        <fullName evidence="11">Isoprenoid synthase domain-containing protein</fullName>
    </alternativeName>
</protein>
<evidence type="ECO:0000256" key="5">
    <source>
        <dbReference type="ARBA" id="ARBA00012488"/>
    </source>
</evidence>
<dbReference type="GO" id="GO:0035269">
    <property type="term" value="P:protein O-linked glycosylation via mannose"/>
    <property type="evidence" value="ECO:0007669"/>
    <property type="project" value="TreeGrafter"/>
</dbReference>
<name>H3ATN4_LATCH</name>
<accession>H3ATN4</accession>
<reference evidence="17" key="1">
    <citation type="submission" date="2011-08" db="EMBL/GenBank/DDBJ databases">
        <title>The draft genome of Latimeria chalumnae.</title>
        <authorList>
            <person name="Di Palma F."/>
            <person name="Alfoldi J."/>
            <person name="Johnson J."/>
            <person name="Berlin A."/>
            <person name="Gnerre S."/>
            <person name="Jaffe D."/>
            <person name="MacCallum I."/>
            <person name="Young S."/>
            <person name="Walker B.J."/>
            <person name="Lander E."/>
            <person name="Lindblad-Toh K."/>
        </authorList>
    </citation>
    <scope>NUCLEOTIDE SEQUENCE [LARGE SCALE GENOMIC DNA]</scope>
    <source>
        <strain evidence="17">Wild caught</strain>
    </source>
</reference>
<dbReference type="SUPFAM" id="SSF53448">
    <property type="entry name" value="Nucleotide-diphospho-sugar transferases"/>
    <property type="match status" value="1"/>
</dbReference>
<dbReference type="PANTHER" id="PTHR43015:SF1">
    <property type="entry name" value="D-RIBITOL-5-PHOSPHATE CYTIDYLYLTRANSFERASE"/>
    <property type="match status" value="1"/>
</dbReference>
<evidence type="ECO:0000256" key="3">
    <source>
        <dbReference type="ARBA" id="ARBA00009789"/>
    </source>
</evidence>
<evidence type="ECO:0000313" key="16">
    <source>
        <dbReference type="Ensembl" id="ENSLACP00000013005.1"/>
    </source>
</evidence>
<dbReference type="EMBL" id="AFYH01085329">
    <property type="status" value="NOT_ANNOTATED_CDS"/>
    <property type="molecule type" value="Genomic_DNA"/>
</dbReference>
<comment type="similarity">
    <text evidence="3">Belongs to the IspD/TarI cytidylyltransferase family. IspD subfamily.</text>
</comment>
<dbReference type="EC" id="2.7.7.40" evidence="5"/>
<comment type="catalytic activity">
    <reaction evidence="15">
        <text>D-ribitol 5-phosphate + CTP + H(+) = CDP-L-ribitol + diphosphate</text>
        <dbReference type="Rhea" id="RHEA:12456"/>
        <dbReference type="ChEBI" id="CHEBI:15378"/>
        <dbReference type="ChEBI" id="CHEBI:33019"/>
        <dbReference type="ChEBI" id="CHEBI:37563"/>
        <dbReference type="ChEBI" id="CHEBI:57608"/>
        <dbReference type="ChEBI" id="CHEBI:57695"/>
        <dbReference type="EC" id="2.7.7.40"/>
    </reaction>
</comment>
<dbReference type="OMA" id="NTMMVEL"/>
<keyword evidence="8" id="KW-0808">Transferase</keyword>
<dbReference type="CDD" id="cd02516">
    <property type="entry name" value="CDP-ME_synthetase"/>
    <property type="match status" value="1"/>
</dbReference>
<evidence type="ECO:0000256" key="13">
    <source>
        <dbReference type="ARBA" id="ARBA00048797"/>
    </source>
</evidence>
<evidence type="ECO:0000256" key="1">
    <source>
        <dbReference type="ARBA" id="ARBA00004514"/>
    </source>
</evidence>
<dbReference type="InterPro" id="IPR018294">
    <property type="entry name" value="ISPD_synthase_CS"/>
</dbReference>
<evidence type="ECO:0000256" key="8">
    <source>
        <dbReference type="ARBA" id="ARBA00022679"/>
    </source>
</evidence>
<dbReference type="AlphaFoldDB" id="H3ATN4"/>
<dbReference type="InterPro" id="IPR034683">
    <property type="entry name" value="IspD/TarI"/>
</dbReference>
<keyword evidence="9" id="KW-0548">Nucleotidyltransferase</keyword>
<dbReference type="GO" id="GO:0008299">
    <property type="term" value="P:isoprenoid biosynthetic process"/>
    <property type="evidence" value="ECO:0007669"/>
    <property type="project" value="InterPro"/>
</dbReference>
<reference evidence="16" key="2">
    <citation type="submission" date="2025-08" db="UniProtKB">
        <authorList>
            <consortium name="Ensembl"/>
        </authorList>
    </citation>
    <scope>IDENTIFICATION</scope>
</reference>
<dbReference type="FunFam" id="3.90.550.10:FF:000080">
    <property type="entry name" value="D-ribitol-5-phosphate cytidylyltransferase isoform X1"/>
    <property type="match status" value="1"/>
</dbReference>
<evidence type="ECO:0000256" key="4">
    <source>
        <dbReference type="ARBA" id="ARBA00011738"/>
    </source>
</evidence>
<dbReference type="EMBL" id="AFYH01085328">
    <property type="status" value="NOT_ANNOTATED_CDS"/>
    <property type="molecule type" value="Genomic_DNA"/>
</dbReference>
<evidence type="ECO:0000256" key="12">
    <source>
        <dbReference type="ARBA" id="ARBA00045509"/>
    </source>
</evidence>
<dbReference type="HOGENOM" id="CLU_061281_2_0_1"/>
<evidence type="ECO:0000313" key="17">
    <source>
        <dbReference type="Proteomes" id="UP000008672"/>
    </source>
</evidence>
<gene>
    <name evidence="16" type="primary">CRPPA</name>
</gene>
<dbReference type="InterPro" id="IPR029044">
    <property type="entry name" value="Nucleotide-diphossugar_trans"/>
</dbReference>
<evidence type="ECO:0000256" key="14">
    <source>
        <dbReference type="ARBA" id="ARBA00048814"/>
    </source>
</evidence>
<organism evidence="16 17">
    <name type="scientific">Latimeria chalumnae</name>
    <name type="common">Coelacanth</name>
    <dbReference type="NCBI Taxonomy" id="7897"/>
    <lineage>
        <taxon>Eukaryota</taxon>
        <taxon>Metazoa</taxon>
        <taxon>Chordata</taxon>
        <taxon>Craniata</taxon>
        <taxon>Vertebrata</taxon>
        <taxon>Euteleostomi</taxon>
        <taxon>Coelacanthiformes</taxon>
        <taxon>Coelacanthidae</taxon>
        <taxon>Latimeria</taxon>
    </lineage>
</organism>
<dbReference type="PROSITE" id="PS01295">
    <property type="entry name" value="ISPD"/>
    <property type="match status" value="1"/>
</dbReference>
<comment type="pathway">
    <text evidence="2">Protein modification; protein glycosylation.</text>
</comment>
<dbReference type="GeneTree" id="ENSGT00390000006412"/>
<sequence>MEGDRKQCLRPTDTADCAPALSALNNEAGGDRKLSFPVAVVLPAGGSGERMGILTPKQFCCLLERPLISYTVQAFERLNRVPWIKDIIVVVSKENLELMKSIILKYGHRRIIVVEGGLTRHRSIFNGLQILAESQSCDLQLSKPEVVLIHDAVRPFVEEDILFKVTSAAKEHGAAGAVRPLVSTVIATSSEGCIDHSLERAKYRASEMPQGFLFDVIYQAYQQCSDNDFEYGTECLHLALKYCSTSAKLIEGSPDLWKVTYKRDLYAAESIIKENLSEQACVISGVQEDAVHVGHLLLETLKTQIKVGDWEILKWPTVCVKA</sequence>
<dbReference type="eggNOG" id="ENOG502QUUE">
    <property type="taxonomic scope" value="Eukaryota"/>
</dbReference>
<evidence type="ECO:0000256" key="11">
    <source>
        <dbReference type="ARBA" id="ARBA00032606"/>
    </source>
</evidence>
<dbReference type="PANTHER" id="PTHR43015">
    <property type="entry name" value="D-RIBITOL-5-PHOSPHATE CYTIDYLYLTRANSFERASE"/>
    <property type="match status" value="1"/>
</dbReference>
<comment type="catalytic activity">
    <reaction evidence="13">
        <text>D-ribulose 5-phosphate + CTP + H(+) = CDP-D-ribulose + diphosphate</text>
        <dbReference type="Rhea" id="RHEA:53612"/>
        <dbReference type="ChEBI" id="CHEBI:15378"/>
        <dbReference type="ChEBI" id="CHEBI:33019"/>
        <dbReference type="ChEBI" id="CHEBI:37563"/>
        <dbReference type="ChEBI" id="CHEBI:58121"/>
        <dbReference type="ChEBI" id="CHEBI:137524"/>
    </reaction>
</comment>
<evidence type="ECO:0000256" key="10">
    <source>
        <dbReference type="ARBA" id="ARBA00031950"/>
    </source>
</evidence>
<reference evidence="16" key="3">
    <citation type="submission" date="2025-09" db="UniProtKB">
        <authorList>
            <consortium name="Ensembl"/>
        </authorList>
    </citation>
    <scope>IDENTIFICATION</scope>
</reference>
<keyword evidence="7" id="KW-0963">Cytoplasm</keyword>
<comment type="catalytic activity">
    <reaction evidence="14">
        <text>D-ribose 5-phosphate + CTP + H(+) = CDP-D-ribose + diphosphate</text>
        <dbReference type="Rhea" id="RHEA:53872"/>
        <dbReference type="ChEBI" id="CHEBI:15378"/>
        <dbReference type="ChEBI" id="CHEBI:33019"/>
        <dbReference type="ChEBI" id="CHEBI:37563"/>
        <dbReference type="ChEBI" id="CHEBI:78346"/>
        <dbReference type="ChEBI" id="CHEBI:137525"/>
    </reaction>
</comment>
<evidence type="ECO:0000256" key="2">
    <source>
        <dbReference type="ARBA" id="ARBA00004922"/>
    </source>
</evidence>
<dbReference type="EMBL" id="AFYH01085327">
    <property type="status" value="NOT_ANNOTATED_CDS"/>
    <property type="molecule type" value="Genomic_DNA"/>
</dbReference>